<dbReference type="Proteomes" id="UP001149140">
    <property type="component" value="Unassembled WGS sequence"/>
</dbReference>
<sequence>MSAALAHLAPTVVIRAARGSDGPALRRLAELDSRPVPAGELLVAETGDEVVAALSVDTGARVADPFRRTADVVDLLAYRARGLRNS</sequence>
<evidence type="ECO:0000313" key="1">
    <source>
        <dbReference type="EMBL" id="MDA0165599.1"/>
    </source>
</evidence>
<organism evidence="1 2">
    <name type="scientific">Solirubrobacter ginsenosidimutans</name>
    <dbReference type="NCBI Taxonomy" id="490573"/>
    <lineage>
        <taxon>Bacteria</taxon>
        <taxon>Bacillati</taxon>
        <taxon>Actinomycetota</taxon>
        <taxon>Thermoleophilia</taxon>
        <taxon>Solirubrobacterales</taxon>
        <taxon>Solirubrobacteraceae</taxon>
        <taxon>Solirubrobacter</taxon>
    </lineage>
</organism>
<proteinExistence type="predicted"/>
<name>A0A9X3S4A8_9ACTN</name>
<dbReference type="EMBL" id="JAPDOD010000049">
    <property type="protein sequence ID" value="MDA0165599.1"/>
    <property type="molecule type" value="Genomic_DNA"/>
</dbReference>
<accession>A0A9X3S4A8</accession>
<dbReference type="RefSeq" id="WP_270044860.1">
    <property type="nucleotide sequence ID" value="NZ_JAPDOD010000049.1"/>
</dbReference>
<keyword evidence="2" id="KW-1185">Reference proteome</keyword>
<dbReference type="AlphaFoldDB" id="A0A9X3S4A8"/>
<comment type="caution">
    <text evidence="1">The sequence shown here is derived from an EMBL/GenBank/DDBJ whole genome shotgun (WGS) entry which is preliminary data.</text>
</comment>
<gene>
    <name evidence="1" type="ORF">OM076_35350</name>
</gene>
<evidence type="ECO:0000313" key="2">
    <source>
        <dbReference type="Proteomes" id="UP001149140"/>
    </source>
</evidence>
<protein>
    <submittedName>
        <fullName evidence="1">Uncharacterized protein</fullName>
    </submittedName>
</protein>
<reference evidence="1" key="1">
    <citation type="submission" date="2022-10" db="EMBL/GenBank/DDBJ databases">
        <title>The WGS of Solirubrobacter ginsenosidimutans DSM 21036.</title>
        <authorList>
            <person name="Jiang Z."/>
        </authorList>
    </citation>
    <scope>NUCLEOTIDE SEQUENCE</scope>
    <source>
        <strain evidence="1">DSM 21036</strain>
    </source>
</reference>